<evidence type="ECO:0000256" key="3">
    <source>
        <dbReference type="RuleBase" id="RU365026"/>
    </source>
</evidence>
<dbReference type="InterPro" id="IPR016159">
    <property type="entry name" value="Cullin_repeat-like_dom_sf"/>
</dbReference>
<evidence type="ECO:0000259" key="5">
    <source>
        <dbReference type="Pfam" id="PF03081"/>
    </source>
</evidence>
<dbReference type="GO" id="GO:0006887">
    <property type="term" value="P:exocytosis"/>
    <property type="evidence" value="ECO:0007669"/>
    <property type="project" value="UniProtKB-KW"/>
</dbReference>
<organism evidence="6 7">
    <name type="scientific">Cuscuta epithymum</name>
    <dbReference type="NCBI Taxonomy" id="186058"/>
    <lineage>
        <taxon>Eukaryota</taxon>
        <taxon>Viridiplantae</taxon>
        <taxon>Streptophyta</taxon>
        <taxon>Embryophyta</taxon>
        <taxon>Tracheophyta</taxon>
        <taxon>Spermatophyta</taxon>
        <taxon>Magnoliopsida</taxon>
        <taxon>eudicotyledons</taxon>
        <taxon>Gunneridae</taxon>
        <taxon>Pentapetalae</taxon>
        <taxon>asterids</taxon>
        <taxon>lamiids</taxon>
        <taxon>Solanales</taxon>
        <taxon>Convolvulaceae</taxon>
        <taxon>Cuscuteae</taxon>
        <taxon>Cuscuta</taxon>
        <taxon>Cuscuta subgen. Cuscuta</taxon>
    </lineage>
</organism>
<dbReference type="SUPFAM" id="SSF74788">
    <property type="entry name" value="Cullin repeat-like"/>
    <property type="match status" value="1"/>
</dbReference>
<comment type="function">
    <text evidence="3">Component of the exocyst complex.</text>
</comment>
<dbReference type="GO" id="GO:0015031">
    <property type="term" value="P:protein transport"/>
    <property type="evidence" value="ECO:0007669"/>
    <property type="project" value="UniProtKB-KW"/>
</dbReference>
<dbReference type="InterPro" id="IPR004140">
    <property type="entry name" value="Exo70"/>
</dbReference>
<dbReference type="GO" id="GO:0000145">
    <property type="term" value="C:exocyst"/>
    <property type="evidence" value="ECO:0007669"/>
    <property type="project" value="InterPro"/>
</dbReference>
<dbReference type="InterPro" id="IPR046364">
    <property type="entry name" value="Exo70_C"/>
</dbReference>
<dbReference type="AlphaFoldDB" id="A0AAV0GAB8"/>
<gene>
    <name evidence="6" type="ORF">CEPIT_LOCUS41478</name>
</gene>
<feature type="region of interest" description="Disordered" evidence="4">
    <location>
        <begin position="22"/>
        <end position="44"/>
    </location>
</feature>
<dbReference type="Pfam" id="PF03081">
    <property type="entry name" value="Exo70_C"/>
    <property type="match status" value="1"/>
</dbReference>
<dbReference type="PANTHER" id="PTHR12542">
    <property type="entry name" value="EXOCYST COMPLEX PROTEIN EXO70"/>
    <property type="match status" value="1"/>
</dbReference>
<keyword evidence="3" id="KW-0268">Exocytosis</keyword>
<keyword evidence="3" id="KW-0653">Protein transport</keyword>
<dbReference type="EMBL" id="CAMAPF010001066">
    <property type="protein sequence ID" value="CAH9144487.1"/>
    <property type="molecule type" value="Genomic_DNA"/>
</dbReference>
<evidence type="ECO:0000256" key="1">
    <source>
        <dbReference type="ARBA" id="ARBA00006756"/>
    </source>
</evidence>
<evidence type="ECO:0000256" key="2">
    <source>
        <dbReference type="ARBA" id="ARBA00022448"/>
    </source>
</evidence>
<keyword evidence="2 3" id="KW-0813">Transport</keyword>
<dbReference type="PANTHER" id="PTHR12542:SF127">
    <property type="entry name" value="EXOCYST COMPLEX COMPONENT EXO70C1"/>
    <property type="match status" value="1"/>
</dbReference>
<reference evidence="6" key="1">
    <citation type="submission" date="2022-07" db="EMBL/GenBank/DDBJ databases">
        <authorList>
            <person name="Macas J."/>
            <person name="Novak P."/>
            <person name="Neumann P."/>
        </authorList>
    </citation>
    <scope>NUCLEOTIDE SEQUENCE</scope>
</reference>
<proteinExistence type="inferred from homology"/>
<feature type="domain" description="Exocyst complex subunit Exo70 C-terminal" evidence="5">
    <location>
        <begin position="262"/>
        <end position="628"/>
    </location>
</feature>
<evidence type="ECO:0000313" key="6">
    <source>
        <dbReference type="EMBL" id="CAH9144487.1"/>
    </source>
</evidence>
<comment type="similarity">
    <text evidence="1 3">Belongs to the EXO70 family.</text>
</comment>
<evidence type="ECO:0000256" key="4">
    <source>
        <dbReference type="SAM" id="MobiDB-lite"/>
    </source>
</evidence>
<accession>A0AAV0GAB8</accession>
<evidence type="ECO:0000313" key="7">
    <source>
        <dbReference type="Proteomes" id="UP001152523"/>
    </source>
</evidence>
<comment type="caution">
    <text evidence="6">The sequence shown here is derived from an EMBL/GenBank/DDBJ whole genome shotgun (WGS) entry which is preliminary data.</text>
</comment>
<protein>
    <recommendedName>
        <fullName evidence="3">Exocyst subunit Exo70 family protein</fullName>
    </recommendedName>
</protein>
<keyword evidence="7" id="KW-1185">Reference proteome</keyword>
<dbReference type="Proteomes" id="UP001152523">
    <property type="component" value="Unassembled WGS sequence"/>
</dbReference>
<sequence length="638" mass="72860">MHNDDVMDDTQIECHNQIIANEENATTSHDDDDDDDDQQEYKNVLPPDLLRISQDIDRYIFDLQSSTEPSCKMSVPDVPICVEQFTVLVEEMVDEKDGCGVKWSELDEAAADSFLQSTNRLSKLSKVLLHFSSEYKYAYSISRVGGILQRLMSYIEHAFQSYLDDYKMCPPDSSPGGDHHHQLDEPSASIENKEEVVEEGMLKKLGKAMMLGAYEAECWHAYFASRQMMVDESLRRLGFEKWTVEEVHRMGWEGLEREIVAWLRTFKYCSTNLLLSERKLSTSIFEDYPSMSDSITRELSRFTLTQLLDFSHAVTATSKRVPDDQRRLYKLLDMYEALRDLLLPARLEDEQVKAEALLTQCRLGELAIAMVHELLVEHMITMNSATKNPPPAGGGIHPLTRTAMGTIERMCAYKDTLEQVFAQKQQQQSLVVAADANNNYDDFKVQIVKAMEVIESNLEAKSKQYKDPSLSLIFLMNNGRYVMQKVRGSEGMSSLMAGSGSGGSWIRKKSAELRQYHKKYQRDTWGRLLQYLGGEGLTAGSNGKVNKPALKERFKSFNATFDEIYKAQSSWVISDEQLQSELRVSICNMVVPAYRSFIARFSHTFTPGRQTQKYVKYQGEDLEKYIDQLFDGTATKKK</sequence>
<dbReference type="Gene3D" id="1.20.1280.170">
    <property type="entry name" value="Exocyst complex component Exo70"/>
    <property type="match status" value="1"/>
</dbReference>
<dbReference type="GO" id="GO:0005546">
    <property type="term" value="F:phosphatidylinositol-4,5-bisphosphate binding"/>
    <property type="evidence" value="ECO:0007669"/>
    <property type="project" value="InterPro"/>
</dbReference>
<name>A0AAV0GAB8_9ASTE</name>